<proteinExistence type="predicted"/>
<sequence>MLKNRNVYPFYKPFKEFSKKDAEELFDHILSGDTEDEFSIVERLVDNMKNNSGIAFKNDAALYQDKYASVLYEQSYGSTEFVIPHQLDNFVISHQLDDFVISHQLDDFVISHQLDDFVKLAQNGVDDLNHHFTQNNSLNVDPAEHHHVLVNEIDLFTAATIFTRKRKKVKVKVTISS</sequence>
<comment type="caution">
    <text evidence="1">The sequence shown here is derived from an EMBL/GenBank/DDBJ whole genome shotgun (WGS) entry which is preliminary data.</text>
</comment>
<protein>
    <submittedName>
        <fullName evidence="1">2084_t:CDS:1</fullName>
    </submittedName>
</protein>
<dbReference type="Proteomes" id="UP000789405">
    <property type="component" value="Unassembled WGS sequence"/>
</dbReference>
<name>A0A9N8ZK51_9GLOM</name>
<dbReference type="EMBL" id="CAJVPY010000921">
    <property type="protein sequence ID" value="CAG8498752.1"/>
    <property type="molecule type" value="Genomic_DNA"/>
</dbReference>
<organism evidence="1 2">
    <name type="scientific">Dentiscutata erythropus</name>
    <dbReference type="NCBI Taxonomy" id="1348616"/>
    <lineage>
        <taxon>Eukaryota</taxon>
        <taxon>Fungi</taxon>
        <taxon>Fungi incertae sedis</taxon>
        <taxon>Mucoromycota</taxon>
        <taxon>Glomeromycotina</taxon>
        <taxon>Glomeromycetes</taxon>
        <taxon>Diversisporales</taxon>
        <taxon>Gigasporaceae</taxon>
        <taxon>Dentiscutata</taxon>
    </lineage>
</organism>
<evidence type="ECO:0000313" key="2">
    <source>
        <dbReference type="Proteomes" id="UP000789405"/>
    </source>
</evidence>
<keyword evidence="2" id="KW-1185">Reference proteome</keyword>
<reference evidence="1" key="1">
    <citation type="submission" date="2021-06" db="EMBL/GenBank/DDBJ databases">
        <authorList>
            <person name="Kallberg Y."/>
            <person name="Tangrot J."/>
            <person name="Rosling A."/>
        </authorList>
    </citation>
    <scope>NUCLEOTIDE SEQUENCE</scope>
    <source>
        <strain evidence="1">MA453B</strain>
    </source>
</reference>
<dbReference type="AlphaFoldDB" id="A0A9N8ZK51"/>
<evidence type="ECO:0000313" key="1">
    <source>
        <dbReference type="EMBL" id="CAG8498752.1"/>
    </source>
</evidence>
<gene>
    <name evidence="1" type="ORF">DERYTH_LOCUS2789</name>
</gene>
<accession>A0A9N8ZK51</accession>
<dbReference type="OrthoDB" id="2444298at2759"/>